<feature type="region of interest" description="Disordered" evidence="1">
    <location>
        <begin position="102"/>
        <end position="138"/>
    </location>
</feature>
<feature type="region of interest" description="Disordered" evidence="1">
    <location>
        <begin position="209"/>
        <end position="242"/>
    </location>
</feature>
<name>A0A0L6UCT4_9BASI</name>
<evidence type="ECO:0000313" key="2">
    <source>
        <dbReference type="EMBL" id="KNZ46057.1"/>
    </source>
</evidence>
<evidence type="ECO:0000313" key="3">
    <source>
        <dbReference type="Proteomes" id="UP000037035"/>
    </source>
</evidence>
<organism evidence="2 3">
    <name type="scientific">Puccinia sorghi</name>
    <dbReference type="NCBI Taxonomy" id="27349"/>
    <lineage>
        <taxon>Eukaryota</taxon>
        <taxon>Fungi</taxon>
        <taxon>Dikarya</taxon>
        <taxon>Basidiomycota</taxon>
        <taxon>Pucciniomycotina</taxon>
        <taxon>Pucciniomycetes</taxon>
        <taxon>Pucciniales</taxon>
        <taxon>Pucciniaceae</taxon>
        <taxon>Puccinia</taxon>
    </lineage>
</organism>
<dbReference type="AlphaFoldDB" id="A0A0L6UCT4"/>
<gene>
    <name evidence="2" type="ORF">VP01_75g4</name>
</gene>
<dbReference type="EMBL" id="LAVV01013050">
    <property type="protein sequence ID" value="KNZ46057.1"/>
    <property type="molecule type" value="Genomic_DNA"/>
</dbReference>
<feature type="compositionally biased region" description="Low complexity" evidence="1">
    <location>
        <begin position="119"/>
        <end position="131"/>
    </location>
</feature>
<keyword evidence="3" id="KW-1185">Reference proteome</keyword>
<accession>A0A0L6UCT4</accession>
<sequence>MEPLKGPHQQPNQHSSHHDHHNHYYQTHHHKQQLPHTTTVAPPRLFSSPSSSTSFNNSMMLSSAQINQHFLLVLATTPGYGRVIMKKEALINKLGFQATQRVIRRTNSQRKTQLRVDQSSNHSSSSSASSPPSSPQTWRTGTIAKWLESADEEDENEEQHSSTHFPSARDLTLSKLAKESRPSGSAAHRLIDLQTLFWSLVIAKKSPSSTRHYLSHHHVPRPRGPQDRPDLEPNSVVDKRQTQAKHICMNSQAHLHPALCLRAQDDSQKGISGSRISCRGSHSG</sequence>
<feature type="region of interest" description="Disordered" evidence="1">
    <location>
        <begin position="1"/>
        <end position="54"/>
    </location>
</feature>
<feature type="compositionally biased region" description="Basic and acidic residues" evidence="1">
    <location>
        <begin position="224"/>
        <end position="241"/>
    </location>
</feature>
<feature type="compositionally biased region" description="Low complexity" evidence="1">
    <location>
        <begin position="45"/>
        <end position="54"/>
    </location>
</feature>
<feature type="compositionally biased region" description="Basic residues" evidence="1">
    <location>
        <begin position="15"/>
        <end position="33"/>
    </location>
</feature>
<dbReference type="Proteomes" id="UP000037035">
    <property type="component" value="Unassembled WGS sequence"/>
</dbReference>
<feature type="compositionally biased region" description="Polar residues" evidence="1">
    <location>
        <begin position="109"/>
        <end position="118"/>
    </location>
</feature>
<dbReference type="VEuPathDB" id="FungiDB:VP01_75g4"/>
<dbReference type="OrthoDB" id="2503277at2759"/>
<feature type="region of interest" description="Disordered" evidence="1">
    <location>
        <begin position="150"/>
        <end position="169"/>
    </location>
</feature>
<proteinExistence type="predicted"/>
<evidence type="ECO:0000256" key="1">
    <source>
        <dbReference type="SAM" id="MobiDB-lite"/>
    </source>
</evidence>
<comment type="caution">
    <text evidence="2">The sequence shown here is derived from an EMBL/GenBank/DDBJ whole genome shotgun (WGS) entry which is preliminary data.</text>
</comment>
<reference evidence="2 3" key="1">
    <citation type="submission" date="2015-08" db="EMBL/GenBank/DDBJ databases">
        <title>Next Generation Sequencing and Analysis of the Genome of Puccinia sorghi L Schw, the Causal Agent of Maize Common Rust.</title>
        <authorList>
            <person name="Rochi L."/>
            <person name="Burguener G."/>
            <person name="Darino M."/>
            <person name="Turjanski A."/>
            <person name="Kreff E."/>
            <person name="Dieguez M.J."/>
            <person name="Sacco F."/>
        </authorList>
    </citation>
    <scope>NUCLEOTIDE SEQUENCE [LARGE SCALE GENOMIC DNA]</scope>
    <source>
        <strain evidence="2 3">RO10H11247</strain>
    </source>
</reference>
<protein>
    <submittedName>
        <fullName evidence="2">Uncharacterized protein</fullName>
    </submittedName>
</protein>